<dbReference type="SUPFAM" id="SSF143081">
    <property type="entry name" value="BB1717-like"/>
    <property type="match status" value="1"/>
</dbReference>
<dbReference type="GO" id="GO:0008233">
    <property type="term" value="F:peptidase activity"/>
    <property type="evidence" value="ECO:0007669"/>
    <property type="project" value="UniProtKB-KW"/>
</dbReference>
<keyword evidence="11" id="KW-1185">Reference proteome</keyword>
<dbReference type="Gene3D" id="3.90.1680.10">
    <property type="entry name" value="SOS response associated peptidase-like"/>
    <property type="match status" value="1"/>
</dbReference>
<dbReference type="AlphaFoldDB" id="A0A431VLI9"/>
<keyword evidence="5" id="KW-0190">Covalent protein-DNA linkage</keyword>
<evidence type="ECO:0000256" key="9">
    <source>
        <dbReference type="SAM" id="MobiDB-lite"/>
    </source>
</evidence>
<dbReference type="GO" id="GO:0016829">
    <property type="term" value="F:lyase activity"/>
    <property type="evidence" value="ECO:0007669"/>
    <property type="project" value="UniProtKB-KW"/>
</dbReference>
<feature type="region of interest" description="Disordered" evidence="9">
    <location>
        <begin position="209"/>
        <end position="261"/>
    </location>
</feature>
<reference evidence="10 11" key="1">
    <citation type="submission" date="2018-12" db="EMBL/GenBank/DDBJ databases">
        <authorList>
            <person name="Yang Y."/>
        </authorList>
    </citation>
    <scope>NUCLEOTIDE SEQUENCE [LARGE SCALE GENOMIC DNA]</scope>
    <source>
        <strain evidence="10 11">L-25-5w-1</strain>
    </source>
</reference>
<comment type="caution">
    <text evidence="10">The sequence shown here is derived from an EMBL/GenBank/DDBJ whole genome shotgun (WGS) entry which is preliminary data.</text>
</comment>
<dbReference type="GO" id="GO:0003697">
    <property type="term" value="F:single-stranded DNA binding"/>
    <property type="evidence" value="ECO:0007669"/>
    <property type="project" value="InterPro"/>
</dbReference>
<keyword evidence="3" id="KW-0227">DNA damage</keyword>
<evidence type="ECO:0000256" key="6">
    <source>
        <dbReference type="ARBA" id="ARBA00023125"/>
    </source>
</evidence>
<evidence type="ECO:0000256" key="2">
    <source>
        <dbReference type="ARBA" id="ARBA00022670"/>
    </source>
</evidence>
<keyword evidence="6" id="KW-0238">DNA-binding</keyword>
<evidence type="ECO:0000256" key="4">
    <source>
        <dbReference type="ARBA" id="ARBA00022801"/>
    </source>
</evidence>
<keyword evidence="4 8" id="KW-0378">Hydrolase</keyword>
<dbReference type="EC" id="3.4.-.-" evidence="8"/>
<dbReference type="OrthoDB" id="9782620at2"/>
<evidence type="ECO:0000313" key="10">
    <source>
        <dbReference type="EMBL" id="RTR23514.1"/>
    </source>
</evidence>
<dbReference type="Pfam" id="PF02586">
    <property type="entry name" value="SRAP"/>
    <property type="match status" value="1"/>
</dbReference>
<organism evidence="10 11">
    <name type="scientific">Azospirillum griseum</name>
    <dbReference type="NCBI Taxonomy" id="2496639"/>
    <lineage>
        <taxon>Bacteria</taxon>
        <taxon>Pseudomonadati</taxon>
        <taxon>Pseudomonadota</taxon>
        <taxon>Alphaproteobacteria</taxon>
        <taxon>Rhodospirillales</taxon>
        <taxon>Azospirillaceae</taxon>
        <taxon>Azospirillum</taxon>
    </lineage>
</organism>
<evidence type="ECO:0000313" key="11">
    <source>
        <dbReference type="Proteomes" id="UP000277007"/>
    </source>
</evidence>
<comment type="similarity">
    <text evidence="1 8">Belongs to the SOS response-associated peptidase family.</text>
</comment>
<evidence type="ECO:0000256" key="7">
    <source>
        <dbReference type="ARBA" id="ARBA00023239"/>
    </source>
</evidence>
<keyword evidence="2 8" id="KW-0645">Protease</keyword>
<sequence length="261" mass="28305">MCGRTMLTSPVSALQRIFGVPERPNLKPRWNIAPTQEIAVVRRNGDGRRGRDGWSLALPRWGLVPGWARALPTGAPLVNARSESAAEKPAFRDALRARRCLIPVDGFYEWTGTGGRKQGHVIRRRDRALFALAGLWDRWNGPADGPPLAAPLESAAVLTTAANGSLSALHHRMPVVLDPADWAAWLDPATPMPDIAALMRPAPDEWLDHTPVGPRVNAVANDDPSCLDPPTLDPSTLDPSARTDLRADAPPEPPHAQLSLF</sequence>
<dbReference type="EMBL" id="RXMA01000002">
    <property type="protein sequence ID" value="RTR23514.1"/>
    <property type="molecule type" value="Genomic_DNA"/>
</dbReference>
<dbReference type="GO" id="GO:0006508">
    <property type="term" value="P:proteolysis"/>
    <property type="evidence" value="ECO:0007669"/>
    <property type="project" value="UniProtKB-KW"/>
</dbReference>
<feature type="compositionally biased region" description="Low complexity" evidence="9">
    <location>
        <begin position="228"/>
        <end position="240"/>
    </location>
</feature>
<protein>
    <recommendedName>
        <fullName evidence="8">Abasic site processing protein</fullName>
        <ecNumber evidence="8">3.4.-.-</ecNumber>
    </recommendedName>
</protein>
<dbReference type="GO" id="GO:0106300">
    <property type="term" value="P:protein-DNA covalent cross-linking repair"/>
    <property type="evidence" value="ECO:0007669"/>
    <property type="project" value="InterPro"/>
</dbReference>
<evidence type="ECO:0000256" key="3">
    <source>
        <dbReference type="ARBA" id="ARBA00022763"/>
    </source>
</evidence>
<gene>
    <name evidence="10" type="ORF">EJ903_02995</name>
</gene>
<dbReference type="RefSeq" id="WP_126611993.1">
    <property type="nucleotide sequence ID" value="NZ_JBHUCY010000010.1"/>
</dbReference>
<name>A0A431VLI9_9PROT</name>
<dbReference type="PANTHER" id="PTHR13604">
    <property type="entry name" value="DC12-RELATED"/>
    <property type="match status" value="1"/>
</dbReference>
<dbReference type="PANTHER" id="PTHR13604:SF0">
    <property type="entry name" value="ABASIC SITE PROCESSING PROTEIN HMCES"/>
    <property type="match status" value="1"/>
</dbReference>
<accession>A0A431VLI9</accession>
<dbReference type="InterPro" id="IPR036590">
    <property type="entry name" value="SRAP-like"/>
</dbReference>
<keyword evidence="7" id="KW-0456">Lyase</keyword>
<evidence type="ECO:0000256" key="5">
    <source>
        <dbReference type="ARBA" id="ARBA00023124"/>
    </source>
</evidence>
<evidence type="ECO:0000256" key="1">
    <source>
        <dbReference type="ARBA" id="ARBA00008136"/>
    </source>
</evidence>
<proteinExistence type="inferred from homology"/>
<evidence type="ECO:0000256" key="8">
    <source>
        <dbReference type="RuleBase" id="RU364100"/>
    </source>
</evidence>
<dbReference type="Proteomes" id="UP000277007">
    <property type="component" value="Unassembled WGS sequence"/>
</dbReference>
<dbReference type="InterPro" id="IPR003738">
    <property type="entry name" value="SRAP"/>
</dbReference>